<keyword evidence="3" id="KW-1185">Reference proteome</keyword>
<dbReference type="KEGG" id="hnv:DDQ68_07735"/>
<accession>A0A2Z3GN88</accession>
<dbReference type="AlphaFoldDB" id="A0A2Z3GN88"/>
<protein>
    <recommendedName>
        <fullName evidence="4">Periplasmic heavy metal sensor</fullName>
    </recommendedName>
</protein>
<proteinExistence type="predicted"/>
<evidence type="ECO:0008006" key="4">
    <source>
        <dbReference type="Google" id="ProtNLM"/>
    </source>
</evidence>
<reference evidence="3" key="1">
    <citation type="submission" date="2018-04" db="EMBL/GenBank/DDBJ databases">
        <title>Complete genome of Antarctic heterotrophic bacterium Hymenobacter nivis.</title>
        <authorList>
            <person name="Terashima M."/>
        </authorList>
    </citation>
    <scope>NUCLEOTIDE SEQUENCE [LARGE SCALE GENOMIC DNA]</scope>
    <source>
        <strain evidence="3">NBRC 111535</strain>
    </source>
</reference>
<evidence type="ECO:0000256" key="1">
    <source>
        <dbReference type="SAM" id="SignalP"/>
    </source>
</evidence>
<evidence type="ECO:0000313" key="3">
    <source>
        <dbReference type="Proteomes" id="UP000245999"/>
    </source>
</evidence>
<dbReference type="OrthoDB" id="675330at2"/>
<gene>
    <name evidence="2" type="ORF">DDQ68_07735</name>
</gene>
<dbReference type="EMBL" id="CP029145">
    <property type="protein sequence ID" value="AWM32686.1"/>
    <property type="molecule type" value="Genomic_DNA"/>
</dbReference>
<keyword evidence="1" id="KW-0732">Signal</keyword>
<organism evidence="2 3">
    <name type="scientific">Hymenobacter nivis</name>
    <dbReference type="NCBI Taxonomy" id="1850093"/>
    <lineage>
        <taxon>Bacteria</taxon>
        <taxon>Pseudomonadati</taxon>
        <taxon>Bacteroidota</taxon>
        <taxon>Cytophagia</taxon>
        <taxon>Cytophagales</taxon>
        <taxon>Hymenobacteraceae</taxon>
        <taxon>Hymenobacter</taxon>
    </lineage>
</organism>
<sequence>MFLLMNLLASFFSALRAPRRLALAGALLLAAGGQARAQAPSQQLRAAKTERLSQLDNARIAFFTSRLSLTQDQAQRFWPLYTEFITRRRELNRTGRPLKREQIEALTDPQIREHLAQIYITRQQELNLEKEYFNRFQKVLSLRQVAQLLAAERDFTKEVIRRVAATPGAPAPGAPE</sequence>
<dbReference type="Proteomes" id="UP000245999">
    <property type="component" value="Chromosome"/>
</dbReference>
<feature type="signal peptide" evidence="1">
    <location>
        <begin position="1"/>
        <end position="37"/>
    </location>
</feature>
<name>A0A2Z3GN88_9BACT</name>
<feature type="chain" id="PRO_5016425717" description="Periplasmic heavy metal sensor" evidence="1">
    <location>
        <begin position="38"/>
        <end position="176"/>
    </location>
</feature>
<evidence type="ECO:0000313" key="2">
    <source>
        <dbReference type="EMBL" id="AWM32686.1"/>
    </source>
</evidence>